<evidence type="ECO:0000259" key="2">
    <source>
        <dbReference type="Pfam" id="PF03787"/>
    </source>
</evidence>
<dbReference type="AlphaFoldDB" id="A0A157T1J6"/>
<evidence type="ECO:0000313" key="4">
    <source>
        <dbReference type="EMBL" id="SAI85110.1"/>
    </source>
</evidence>
<evidence type="ECO:0000313" key="6">
    <source>
        <dbReference type="Proteomes" id="UP000594632"/>
    </source>
</evidence>
<feature type="domain" description="CRISPR type III-associated protein" evidence="2">
    <location>
        <begin position="10"/>
        <end position="223"/>
    </location>
</feature>
<dbReference type="Pfam" id="PF03787">
    <property type="entry name" value="RAMPs"/>
    <property type="match status" value="1"/>
</dbReference>
<reference evidence="3 6" key="3">
    <citation type="journal article" date="2020" name="Nat. Commun.">
        <title>The structures of two archaeal type IV pili illuminate evolutionary relationships.</title>
        <authorList>
            <person name="Wang F."/>
            <person name="Baquero D.P."/>
            <person name="Su Z."/>
            <person name="Beltran L.C."/>
            <person name="Prangishvili D."/>
            <person name="Krupovic M."/>
            <person name="Egelman E.H."/>
        </authorList>
    </citation>
    <scope>NUCLEOTIDE SEQUENCE [LARGE SCALE GENOMIC DNA]</scope>
    <source>
        <strain evidence="3 6">POZ149</strain>
    </source>
</reference>
<dbReference type="Proteomes" id="UP000076770">
    <property type="component" value="Chromosome i"/>
</dbReference>
<dbReference type="GO" id="GO:0051607">
    <property type="term" value="P:defense response to virus"/>
    <property type="evidence" value="ECO:0007669"/>
    <property type="project" value="UniProtKB-KW"/>
</dbReference>
<keyword evidence="1" id="KW-0051">Antiviral defense</keyword>
<dbReference type="SMR" id="A0A157T1J6"/>
<name>A0A157T1J6_SACSO</name>
<gene>
    <name evidence="3" type="ORF">HFC64_02195</name>
    <name evidence="4" type="ORF">SSOP1_1556</name>
</gene>
<dbReference type="PANTHER" id="PTHR35579">
    <property type="entry name" value="CRISPR SYSTEM CMS ENDORIBONUCLEASE CSM3"/>
    <property type="match status" value="1"/>
</dbReference>
<dbReference type="InterPro" id="IPR052216">
    <property type="entry name" value="CRISPR_Csm3_endoribonuclease"/>
</dbReference>
<sequence>MVIQVFRLNFRLRTGFRVGGGQEVGDNVIRQLRIGVEGVMIPASSWKGMFRRVSEIVLNSEDHFEEHSKKEVDTRTINALLKSDEKFRRIAISKVGKEVITQNGINVDKLDSESLSDLRRIYNEYNCPIERLYGSNYFAGGITISDSVIPNASIMERTHVTIERKSKKASEKHLFSEEIIDAEKIEVKVIVRNEFELWKNSLKLLREIGYFIGGSKSRGIGYIVLDEKESEYAVINNFSETPKFSELKRYLS</sequence>
<dbReference type="EMDB" id="EMD-16126"/>
<dbReference type="PATRIC" id="fig|2287.9.peg.1612"/>
<dbReference type="Proteomes" id="UP000594632">
    <property type="component" value="Chromosome"/>
</dbReference>
<dbReference type="GeneID" id="27427801"/>
<evidence type="ECO:0000313" key="3">
    <source>
        <dbReference type="EMBL" id="QPG48914.1"/>
    </source>
</evidence>
<evidence type="ECO:0000256" key="1">
    <source>
        <dbReference type="ARBA" id="ARBA00023118"/>
    </source>
</evidence>
<evidence type="ECO:0000313" key="5">
    <source>
        <dbReference type="Proteomes" id="UP000076770"/>
    </source>
</evidence>
<dbReference type="OrthoDB" id="34733at2157"/>
<proteinExistence type="predicted"/>
<accession>A0A157T1J6</accession>
<dbReference type="EMBL" id="LT549890">
    <property type="protein sequence ID" value="SAI85110.1"/>
    <property type="molecule type" value="Genomic_DNA"/>
</dbReference>
<protein>
    <submittedName>
        <fullName evidence="4">CRISPR-associated Cas7 paralog (Type III-D)</fullName>
    </submittedName>
</protein>
<dbReference type="PANTHER" id="PTHR35579:SF6">
    <property type="entry name" value="DUF324 DOMAIN-CONTAINING PROTEIN"/>
    <property type="match status" value="1"/>
</dbReference>
<dbReference type="RefSeq" id="WP_010923398.1">
    <property type="nucleotide sequence ID" value="NZ_LT549890.1"/>
</dbReference>
<organism evidence="4 5">
    <name type="scientific">Saccharolobus solfataricus</name>
    <name type="common">Sulfolobus solfataricus</name>
    <dbReference type="NCBI Taxonomy" id="2287"/>
    <lineage>
        <taxon>Archaea</taxon>
        <taxon>Thermoproteota</taxon>
        <taxon>Thermoprotei</taxon>
        <taxon>Sulfolobales</taxon>
        <taxon>Sulfolobaceae</taxon>
        <taxon>Saccharolobus</taxon>
    </lineage>
</organism>
<reference evidence="5" key="2">
    <citation type="submission" date="2016-04" db="EMBL/GenBank/DDBJ databases">
        <authorList>
            <person name="Shah S.A."/>
            <person name="Garrett R.A."/>
        </authorList>
    </citation>
    <scope>NUCLEOTIDE SEQUENCE [LARGE SCALE GENOMIC DNA]</scope>
    <source>
        <strain evidence="5">ATCC 35091 / DSM 1616 / JCM 8930 / NBRC 15331 / P1</strain>
    </source>
</reference>
<dbReference type="GeneID" id="1454445"/>
<dbReference type="InterPro" id="IPR005537">
    <property type="entry name" value="RAMP_III_fam"/>
</dbReference>
<dbReference type="EMBL" id="CP050869">
    <property type="protein sequence ID" value="QPG48914.1"/>
    <property type="molecule type" value="Genomic_DNA"/>
</dbReference>
<reference evidence="4" key="1">
    <citation type="submission" date="2016-04" db="EMBL/GenBank/DDBJ databases">
        <authorList>
            <person name="Evans L.H."/>
            <person name="Alamgir A."/>
            <person name="Owens N."/>
            <person name="Weber N.D."/>
            <person name="Virtaneva K."/>
            <person name="Barbian K."/>
            <person name="Babar A."/>
            <person name="Rosenke K."/>
        </authorList>
    </citation>
    <scope>NUCLEOTIDE SEQUENCE</scope>
    <source>
        <strain evidence="4">P1</strain>
    </source>
</reference>